<organism evidence="5 7">
    <name type="scientific">Glycomyces lechevalierae</name>
    <dbReference type="NCBI Taxonomy" id="256034"/>
    <lineage>
        <taxon>Bacteria</taxon>
        <taxon>Bacillati</taxon>
        <taxon>Actinomycetota</taxon>
        <taxon>Actinomycetes</taxon>
        <taxon>Glycomycetales</taxon>
        <taxon>Glycomycetaceae</taxon>
        <taxon>Glycomyces</taxon>
    </lineage>
</organism>
<feature type="signal peptide" evidence="3">
    <location>
        <begin position="1"/>
        <end position="23"/>
    </location>
</feature>
<dbReference type="GO" id="GO:0004222">
    <property type="term" value="F:metalloendopeptidase activity"/>
    <property type="evidence" value="ECO:0007669"/>
    <property type="project" value="TreeGrafter"/>
</dbReference>
<evidence type="ECO:0000313" key="6">
    <source>
        <dbReference type="EMBL" id="MDR7338119.1"/>
    </source>
</evidence>
<comment type="caution">
    <text evidence="5">The sequence shown here is derived from an EMBL/GenBank/DDBJ whole genome shotgun (WGS) entry which is preliminary data.</text>
</comment>
<feature type="chain" id="PRO_5040797648" evidence="3">
    <location>
        <begin position="24"/>
        <end position="415"/>
    </location>
</feature>
<dbReference type="SUPFAM" id="SSF51261">
    <property type="entry name" value="Duplicated hybrid motif"/>
    <property type="match status" value="1"/>
</dbReference>
<name>A0A9X3STM0_9ACTN</name>
<reference evidence="6 8" key="2">
    <citation type="submission" date="2023-07" db="EMBL/GenBank/DDBJ databases">
        <title>Sequencing the genomes of 1000 actinobacteria strains.</title>
        <authorList>
            <person name="Klenk H.-P."/>
        </authorList>
    </citation>
    <scope>NUCLEOTIDE SEQUENCE [LARGE SCALE GENOMIC DNA]</scope>
    <source>
        <strain evidence="6 8">DSM 44724</strain>
    </source>
</reference>
<dbReference type="AlphaFoldDB" id="A0A9X3STM0"/>
<dbReference type="CDD" id="cd12797">
    <property type="entry name" value="M23_peptidase"/>
    <property type="match status" value="1"/>
</dbReference>
<evidence type="ECO:0000256" key="3">
    <source>
        <dbReference type="SAM" id="SignalP"/>
    </source>
</evidence>
<dbReference type="EMBL" id="JAPZVQ010000002">
    <property type="protein sequence ID" value="MDA1384480.1"/>
    <property type="molecule type" value="Genomic_DNA"/>
</dbReference>
<feature type="region of interest" description="Disordered" evidence="2">
    <location>
        <begin position="229"/>
        <end position="286"/>
    </location>
</feature>
<evidence type="ECO:0000313" key="7">
    <source>
        <dbReference type="Proteomes" id="UP001145799"/>
    </source>
</evidence>
<dbReference type="InterPro" id="IPR011055">
    <property type="entry name" value="Dup_hybrid_motif"/>
</dbReference>
<evidence type="ECO:0000256" key="1">
    <source>
        <dbReference type="SAM" id="Coils"/>
    </source>
</evidence>
<gene>
    <name evidence="6" type="ORF">J2S69_001838</name>
    <name evidence="5" type="ORF">O2L01_05755</name>
</gene>
<evidence type="ECO:0000313" key="8">
    <source>
        <dbReference type="Proteomes" id="UP001183604"/>
    </source>
</evidence>
<keyword evidence="3" id="KW-0732">Signal</keyword>
<dbReference type="Pfam" id="PF01551">
    <property type="entry name" value="Peptidase_M23"/>
    <property type="match status" value="1"/>
</dbReference>
<accession>A0A9X3STM0</accession>
<evidence type="ECO:0000259" key="4">
    <source>
        <dbReference type="Pfam" id="PF01551"/>
    </source>
</evidence>
<dbReference type="Proteomes" id="UP001145799">
    <property type="component" value="Unassembled WGS sequence"/>
</dbReference>
<dbReference type="InterPro" id="IPR050570">
    <property type="entry name" value="Cell_wall_metabolism_enzyme"/>
</dbReference>
<proteinExistence type="predicted"/>
<feature type="coiled-coil region" evidence="1">
    <location>
        <begin position="29"/>
        <end position="119"/>
    </location>
</feature>
<dbReference type="Gene3D" id="2.70.70.10">
    <property type="entry name" value="Glucose Permease (Domain IIA)"/>
    <property type="match status" value="1"/>
</dbReference>
<feature type="domain" description="M23ase beta-sheet core" evidence="4">
    <location>
        <begin position="311"/>
        <end position="405"/>
    </location>
</feature>
<protein>
    <submittedName>
        <fullName evidence="5">M23 family metallopeptidase</fullName>
    </submittedName>
    <submittedName>
        <fullName evidence="6">Murein DD-endopeptidase MepM/ murein hydrolase activator NlpD</fullName>
    </submittedName>
</protein>
<keyword evidence="6" id="KW-0378">Hydrolase</keyword>
<dbReference type="PANTHER" id="PTHR21666:SF270">
    <property type="entry name" value="MUREIN HYDROLASE ACTIVATOR ENVC"/>
    <property type="match status" value="1"/>
</dbReference>
<dbReference type="InterPro" id="IPR016047">
    <property type="entry name" value="M23ase_b-sheet_dom"/>
</dbReference>
<reference evidence="5" key="1">
    <citation type="submission" date="2022-12" db="EMBL/GenBank/DDBJ databases">
        <title>Gycomyces niveus sp.nov., a novel actinomycete isolated from soil in Shouguang.</title>
        <authorList>
            <person name="Yang X."/>
        </authorList>
    </citation>
    <scope>NUCLEOTIDE SEQUENCE</scope>
    <source>
        <strain evidence="5">DSM 44724</strain>
    </source>
</reference>
<evidence type="ECO:0000313" key="5">
    <source>
        <dbReference type="EMBL" id="MDA1384480.1"/>
    </source>
</evidence>
<feature type="coiled-coil region" evidence="1">
    <location>
        <begin position="162"/>
        <end position="196"/>
    </location>
</feature>
<dbReference type="RefSeq" id="WP_270120939.1">
    <property type="nucleotide sequence ID" value="NZ_BAAAOM010000007.1"/>
</dbReference>
<feature type="compositionally biased region" description="Basic and acidic residues" evidence="2">
    <location>
        <begin position="229"/>
        <end position="239"/>
    </location>
</feature>
<dbReference type="Gene3D" id="1.20.120.330">
    <property type="entry name" value="Nucleotidyltransferases domain 2"/>
    <property type="match status" value="1"/>
</dbReference>
<dbReference type="PANTHER" id="PTHR21666">
    <property type="entry name" value="PEPTIDASE-RELATED"/>
    <property type="match status" value="1"/>
</dbReference>
<feature type="compositionally biased region" description="Gly residues" evidence="2">
    <location>
        <begin position="274"/>
        <end position="286"/>
    </location>
</feature>
<keyword evidence="8" id="KW-1185">Reference proteome</keyword>
<dbReference type="EMBL" id="JAVDYD010000001">
    <property type="protein sequence ID" value="MDR7338119.1"/>
    <property type="molecule type" value="Genomic_DNA"/>
</dbReference>
<keyword evidence="1" id="KW-0175">Coiled coil</keyword>
<dbReference type="Proteomes" id="UP001183604">
    <property type="component" value="Unassembled WGS sequence"/>
</dbReference>
<evidence type="ECO:0000256" key="2">
    <source>
        <dbReference type="SAM" id="MobiDB-lite"/>
    </source>
</evidence>
<sequence>MRRIGWLLAALLLAGTASSPAFGVSQSDLDEVEREKAQMAAQLEDASDEVRAAGQVLAETRAELPGAEHAVDVAQGRVAAAEAQAAQAQREADAARDALADAEAEYEAARAAVEEARDSRADLFAATARGAELLTVDAVIASGDPQTAVDGLTYLEYMMEGKNQAVEEITLARRTAANAENSASAARTEAEDAEAAADEALGAAEVRYGEAEAARQAVQQLVGERESALAVAEDARDDAQSEYDDLEAESERLAEQLRQAAQREQQKDDDDNDSGGGSSGGGGGGFVVPVDGWKSSDFGWRRHPIYGTMRLHGGTDFAAGTGATIHAADSGTVVYAGWSSGYGQLTCISHGGGLSTCYAHQSEIWVHDGEHVDRDERIGAVGSTGDSTGPHLHFEVRVRGERVNPIGYLPSCLCR</sequence>